<dbReference type="VEuPathDB" id="FungiDB:AeMF1_010284"/>
<proteinExistence type="predicted"/>
<comment type="caution">
    <text evidence="1">The sequence shown here is derived from an EMBL/GenBank/DDBJ whole genome shotgun (WGS) entry which is preliminary data.</text>
</comment>
<evidence type="ECO:0000313" key="1">
    <source>
        <dbReference type="EMBL" id="KAF0735411.1"/>
    </source>
</evidence>
<reference evidence="1 2" key="1">
    <citation type="submission" date="2019-07" db="EMBL/GenBank/DDBJ databases">
        <title>Genomics analysis of Aphanomyces spp. identifies a new class of oomycete effector associated with host adaptation.</title>
        <authorList>
            <person name="Gaulin E."/>
        </authorList>
    </citation>
    <scope>NUCLEOTIDE SEQUENCE [LARGE SCALE GENOMIC DNA]</scope>
    <source>
        <strain evidence="1 2">ATCC 201684</strain>
    </source>
</reference>
<dbReference type="Proteomes" id="UP000481153">
    <property type="component" value="Unassembled WGS sequence"/>
</dbReference>
<protein>
    <submittedName>
        <fullName evidence="1">Uncharacterized protein</fullName>
    </submittedName>
</protein>
<name>A0A6G0X610_9STRA</name>
<evidence type="ECO:0000313" key="2">
    <source>
        <dbReference type="Proteomes" id="UP000481153"/>
    </source>
</evidence>
<dbReference type="EMBL" id="VJMJ01000098">
    <property type="protein sequence ID" value="KAF0735411.1"/>
    <property type="molecule type" value="Genomic_DNA"/>
</dbReference>
<keyword evidence="2" id="KW-1185">Reference proteome</keyword>
<organism evidence="1 2">
    <name type="scientific">Aphanomyces euteiches</name>
    <dbReference type="NCBI Taxonomy" id="100861"/>
    <lineage>
        <taxon>Eukaryota</taxon>
        <taxon>Sar</taxon>
        <taxon>Stramenopiles</taxon>
        <taxon>Oomycota</taxon>
        <taxon>Saprolegniomycetes</taxon>
        <taxon>Saprolegniales</taxon>
        <taxon>Verrucalvaceae</taxon>
        <taxon>Aphanomyces</taxon>
    </lineage>
</organism>
<sequence length="563" mass="64450">MACQVEFFHVPCAKTTNLFSGTYVRRYTNHGCNVLRCFPHCCPHTEYRGCGSSISLRVVSSSIASTRLQAFATFQPSSAPQFQLGDVISAGMLEDRRSESHQSGKWLHGRLDDANILPCFHFNERRTEGWHYGWKGGASAKQRLETHQLCVYVVTADEDDPDTFKVVGSASSTPFLLGSYRRALFPPGRTRLLAPPSPTPPARVRAVPHHPTSVVVYDMRRYCQTLSIVDFPNDWRQFEQALIRDFQEWFGIDMSHCGLVRFDGHQQTLLGDYQGSRKAALKLLRWWMSPQTQHSEYNYLLGLSHEGTVHTLQDLYHKLSDFHTHCLAQFEPNVVNIFLRGRTRHGSDVIKDTFSAAFMNMWPPPMQTVLDRPSYDSPKSINGDWIVELNQSQMTFHSMGWSFFCLSQVFTMIFGLRINLARDILQVQSYIKRFPATPATLVLDSVPRRFETLVNGEPCRKLDPTLFVGDYLGWVENNTILLWIYGWPTSIGDTCYVLQVRASMMEENRFKAECILESCPFVSPQDFKSRSPEERIFRSDTTALQKTLEATFCYRRRGPGRAN</sequence>
<dbReference type="AlphaFoldDB" id="A0A6G0X610"/>
<accession>A0A6G0X610</accession>
<gene>
    <name evidence="1" type="ORF">Ae201684_008101</name>
</gene>